<reference evidence="7 8" key="1">
    <citation type="submission" date="2020-04" db="EMBL/GenBank/DDBJ databases">
        <title>Chromosome-level genome assembly of a cyprinid fish Onychostoma macrolepis by integration of Nanopore Sequencing, Bionano and Hi-C technology.</title>
        <authorList>
            <person name="Wang D."/>
        </authorList>
    </citation>
    <scope>NUCLEOTIDE SEQUENCE [LARGE SCALE GENOMIC DNA]</scope>
    <source>
        <strain evidence="7">SWU-2019</strain>
        <tissue evidence="7">Muscle</tissue>
    </source>
</reference>
<comment type="subcellular location">
    <subcellularLocation>
        <location evidence="1">Membrane</location>
        <topology evidence="1">Multi-pass membrane protein</topology>
    </subcellularLocation>
</comment>
<feature type="transmembrane region" description="Helical" evidence="6">
    <location>
        <begin position="133"/>
        <end position="155"/>
    </location>
</feature>
<proteinExistence type="inferred from homology"/>
<feature type="transmembrane region" description="Helical" evidence="6">
    <location>
        <begin position="224"/>
        <end position="247"/>
    </location>
</feature>
<evidence type="ECO:0000256" key="3">
    <source>
        <dbReference type="ARBA" id="ARBA00022692"/>
    </source>
</evidence>
<dbReference type="InterPro" id="IPR007237">
    <property type="entry name" value="CD20-like"/>
</dbReference>
<sequence>MCRLIRRFLGYLIPARAILDVALREVNYGEGHQLEDEDLFIGAETNPETRMSTAIPMNSFVIQLQSPIQTTAAGTNAPAPVYVQQVAGLSPLHGLQGFLTGQPKALGTVQIMIGLMTLLFGIVAAVYAESAFVFIGVPFWGSIIYIIAGSLCIAAENKLNSPSSFCLVKGSLGVNIFSAITAGIALFCISLDLAVGTLNNYSYTYCTTYEFYSMRKYETLFKGISGVLLVFTLLQFIISICLSAFACKVSCCRFPPPQVPFVPPVLTPQPPDFRPNNFHDLKSSEITVVSKSSMNHHHEESQYSNCE</sequence>
<dbReference type="Pfam" id="PF04103">
    <property type="entry name" value="CD20"/>
    <property type="match status" value="1"/>
</dbReference>
<feature type="transmembrane region" description="Helical" evidence="6">
    <location>
        <begin position="105"/>
        <end position="127"/>
    </location>
</feature>
<feature type="transmembrane region" description="Helical" evidence="6">
    <location>
        <begin position="176"/>
        <end position="195"/>
    </location>
</feature>
<evidence type="ECO:0000256" key="2">
    <source>
        <dbReference type="ARBA" id="ARBA00009565"/>
    </source>
</evidence>
<evidence type="ECO:0000256" key="1">
    <source>
        <dbReference type="ARBA" id="ARBA00004141"/>
    </source>
</evidence>
<organism evidence="7 8">
    <name type="scientific">Onychostoma macrolepis</name>
    <dbReference type="NCBI Taxonomy" id="369639"/>
    <lineage>
        <taxon>Eukaryota</taxon>
        <taxon>Metazoa</taxon>
        <taxon>Chordata</taxon>
        <taxon>Craniata</taxon>
        <taxon>Vertebrata</taxon>
        <taxon>Euteleostomi</taxon>
        <taxon>Actinopterygii</taxon>
        <taxon>Neopterygii</taxon>
        <taxon>Teleostei</taxon>
        <taxon>Ostariophysi</taxon>
        <taxon>Cypriniformes</taxon>
        <taxon>Cyprinidae</taxon>
        <taxon>Acrossocheilinae</taxon>
        <taxon>Onychostoma</taxon>
    </lineage>
</organism>
<dbReference type="PANTHER" id="PTHR23320:SF128">
    <property type="entry name" value="MEMBRANE-SPANNING 4-DOMAINS SUBFAMILY A MEMBER 4A"/>
    <property type="match status" value="1"/>
</dbReference>
<name>A0A7J6D558_9TELE</name>
<keyword evidence="5 6" id="KW-0472">Membrane</keyword>
<dbReference type="GO" id="GO:0016020">
    <property type="term" value="C:membrane"/>
    <property type="evidence" value="ECO:0007669"/>
    <property type="project" value="UniProtKB-SubCell"/>
</dbReference>
<comment type="similarity">
    <text evidence="2">Belongs to the MS4A family.</text>
</comment>
<dbReference type="AlphaFoldDB" id="A0A7J6D558"/>
<keyword evidence="8" id="KW-1185">Reference proteome</keyword>
<dbReference type="InterPro" id="IPR030417">
    <property type="entry name" value="MS4A"/>
</dbReference>
<keyword evidence="4 6" id="KW-1133">Transmembrane helix</keyword>
<evidence type="ECO:0000256" key="5">
    <source>
        <dbReference type="ARBA" id="ARBA00023136"/>
    </source>
</evidence>
<dbReference type="Proteomes" id="UP000579812">
    <property type="component" value="Unassembled WGS sequence"/>
</dbReference>
<dbReference type="PANTHER" id="PTHR23320">
    <property type="entry name" value="MEMBRANE-SPANNING 4-DOMAINS SUBFAMILY A MS4A -RELATED"/>
    <property type="match status" value="1"/>
</dbReference>
<dbReference type="EMBL" id="JAAMOB010000004">
    <property type="protein sequence ID" value="KAF4114367.1"/>
    <property type="molecule type" value="Genomic_DNA"/>
</dbReference>
<evidence type="ECO:0008006" key="9">
    <source>
        <dbReference type="Google" id="ProtNLM"/>
    </source>
</evidence>
<evidence type="ECO:0000256" key="4">
    <source>
        <dbReference type="ARBA" id="ARBA00022989"/>
    </source>
</evidence>
<evidence type="ECO:0000313" key="7">
    <source>
        <dbReference type="EMBL" id="KAF4114367.1"/>
    </source>
</evidence>
<keyword evidence="3 6" id="KW-0812">Transmembrane</keyword>
<protein>
    <recommendedName>
        <fullName evidence="9">Membrane-spanning 4-domains subfamily A member 4A</fullName>
    </recommendedName>
</protein>
<gene>
    <name evidence="7" type="ORF">G5714_004590</name>
</gene>
<evidence type="ECO:0000256" key="6">
    <source>
        <dbReference type="SAM" id="Phobius"/>
    </source>
</evidence>
<evidence type="ECO:0000313" key="8">
    <source>
        <dbReference type="Proteomes" id="UP000579812"/>
    </source>
</evidence>
<accession>A0A7J6D558</accession>
<comment type="caution">
    <text evidence="7">The sequence shown here is derived from an EMBL/GenBank/DDBJ whole genome shotgun (WGS) entry which is preliminary data.</text>
</comment>